<comment type="caution">
    <text evidence="1">The sequence shown here is derived from an EMBL/GenBank/DDBJ whole genome shotgun (WGS) entry which is preliminary data.</text>
</comment>
<evidence type="ECO:0000313" key="1">
    <source>
        <dbReference type="EMBL" id="GLX70255.1"/>
    </source>
</evidence>
<organism evidence="1 2">
    <name type="scientific">Paenibacillus glycanilyticus</name>
    <dbReference type="NCBI Taxonomy" id="126569"/>
    <lineage>
        <taxon>Bacteria</taxon>
        <taxon>Bacillati</taxon>
        <taxon>Bacillota</taxon>
        <taxon>Bacilli</taxon>
        <taxon>Bacillales</taxon>
        <taxon>Paenibacillaceae</taxon>
        <taxon>Paenibacillus</taxon>
    </lineage>
</organism>
<name>A0ABQ6GJJ1_9BACL</name>
<dbReference type="Proteomes" id="UP001157114">
    <property type="component" value="Unassembled WGS sequence"/>
</dbReference>
<dbReference type="EMBL" id="BSSQ01000018">
    <property type="protein sequence ID" value="GLX70255.1"/>
    <property type="molecule type" value="Genomic_DNA"/>
</dbReference>
<protein>
    <submittedName>
        <fullName evidence="1">Uncharacterized protein</fullName>
    </submittedName>
</protein>
<accession>A0ABQ6GJJ1</accession>
<evidence type="ECO:0000313" key="2">
    <source>
        <dbReference type="Proteomes" id="UP001157114"/>
    </source>
</evidence>
<proteinExistence type="predicted"/>
<keyword evidence="2" id="KW-1185">Reference proteome</keyword>
<reference evidence="1 2" key="1">
    <citation type="submission" date="2023-03" db="EMBL/GenBank/DDBJ databases">
        <title>Draft genome sequence of the bacteria which degrade cell wall of Tricholomamatutake.</title>
        <authorList>
            <person name="Konishi Y."/>
            <person name="Fukuta Y."/>
            <person name="Shirasaka N."/>
        </authorList>
    </citation>
    <scope>NUCLEOTIDE SEQUENCE [LARGE SCALE GENOMIC DNA]</scope>
    <source>
        <strain evidence="2">mu1</strain>
    </source>
</reference>
<dbReference type="RefSeq" id="WP_284241019.1">
    <property type="nucleotide sequence ID" value="NZ_BSSQ01000018.1"/>
</dbReference>
<gene>
    <name evidence="1" type="ORF">MU1_46010</name>
</gene>
<sequence>MSYDLMVFEPSSAPRERHAFMDWFEQQAQWPENHDYDDPLVCSEALQCLYRELLEHFPNMNAAVEVTDVIEEPETEDRLTDYSLGSAVIYAAFSYSVAEEAYGIMRNLAIEHKVGFFDVSGEDGEIIFPEAQNKTTMQFQGQVDNHLVEEEAVDFAFVEKFLKQMNHSTSSFCTVSLNDFCYIQCAGSSKEMTIEWREGSESGFRHFVIGRHALIKIKRRIKYSGGNIIIKSNEVLHFEDARLLFKVFFEQTDIRSLTYSLRETTEMFE</sequence>